<evidence type="ECO:0000256" key="7">
    <source>
        <dbReference type="ARBA" id="ARBA00023136"/>
    </source>
</evidence>
<accession>A0ABW9YVB2</accession>
<keyword evidence="10" id="KW-1185">Reference proteome</keyword>
<keyword evidence="7" id="KW-0472">Membrane</keyword>
<reference evidence="9 10" key="1">
    <citation type="submission" date="2020-01" db="EMBL/GenBank/DDBJ databases">
        <title>Microvirga sp. nov., an arsenate reduction bacterium isolated from Tibet hotspring sediments.</title>
        <authorList>
            <person name="Yuan C.-G."/>
        </authorList>
    </citation>
    <scope>NUCLEOTIDE SEQUENCE [LARGE SCALE GENOMIC DNA]</scope>
    <source>
        <strain evidence="9 10">SYSU G3D203</strain>
    </source>
</reference>
<feature type="region of interest" description="Disordered" evidence="8">
    <location>
        <begin position="687"/>
        <end position="725"/>
    </location>
</feature>
<evidence type="ECO:0000256" key="3">
    <source>
        <dbReference type="ARBA" id="ARBA00022525"/>
    </source>
</evidence>
<dbReference type="InterPro" id="IPR011049">
    <property type="entry name" value="Serralysin-like_metalloprot_C"/>
</dbReference>
<keyword evidence="3" id="KW-0964">Secreted</keyword>
<feature type="compositionally biased region" description="Basic and acidic residues" evidence="8">
    <location>
        <begin position="690"/>
        <end position="709"/>
    </location>
</feature>
<evidence type="ECO:0000256" key="2">
    <source>
        <dbReference type="ARBA" id="ARBA00004613"/>
    </source>
</evidence>
<evidence type="ECO:0000313" key="9">
    <source>
        <dbReference type="EMBL" id="NBJ23591.1"/>
    </source>
</evidence>
<keyword evidence="6" id="KW-0843">Virulence</keyword>
<dbReference type="SUPFAM" id="SSF51120">
    <property type="entry name" value="beta-Roll"/>
    <property type="match status" value="6"/>
</dbReference>
<dbReference type="InterPro" id="IPR001343">
    <property type="entry name" value="Hemolysn_Ca-bd"/>
</dbReference>
<evidence type="ECO:0008006" key="11">
    <source>
        <dbReference type="Google" id="ProtNLM"/>
    </source>
</evidence>
<keyword evidence="4" id="KW-0800">Toxin</keyword>
<dbReference type="PRINTS" id="PR00313">
    <property type="entry name" value="CABNDNGRPT"/>
</dbReference>
<evidence type="ECO:0000256" key="4">
    <source>
        <dbReference type="ARBA" id="ARBA00022656"/>
    </source>
</evidence>
<dbReference type="PRINTS" id="PR01488">
    <property type="entry name" value="RTXTOXINA"/>
</dbReference>
<dbReference type="Gene3D" id="2.150.10.10">
    <property type="entry name" value="Serralysin-like metalloprotease, C-terminal"/>
    <property type="match status" value="5"/>
</dbReference>
<dbReference type="PANTHER" id="PTHR38340">
    <property type="entry name" value="S-LAYER PROTEIN"/>
    <property type="match status" value="1"/>
</dbReference>
<gene>
    <name evidence="9" type="ORF">GR303_04395</name>
</gene>
<dbReference type="PANTHER" id="PTHR38340:SF1">
    <property type="entry name" value="S-LAYER PROTEIN"/>
    <property type="match status" value="1"/>
</dbReference>
<comment type="caution">
    <text evidence="9">The sequence shown here is derived from an EMBL/GenBank/DDBJ whole genome shotgun (WGS) entry which is preliminary data.</text>
</comment>
<dbReference type="InterPro" id="IPR003995">
    <property type="entry name" value="RTX_toxin_determinant-A"/>
</dbReference>
<dbReference type="RefSeq" id="WP_161721219.1">
    <property type="nucleotide sequence ID" value="NZ_JAAAXI010000001.1"/>
</dbReference>
<keyword evidence="5" id="KW-0677">Repeat</keyword>
<dbReference type="EMBL" id="JAAAXJ010000002">
    <property type="protein sequence ID" value="NBJ23591.1"/>
    <property type="molecule type" value="Genomic_DNA"/>
</dbReference>
<dbReference type="InterPro" id="IPR050557">
    <property type="entry name" value="RTX_toxin/Mannuronan_C5-epim"/>
</dbReference>
<protein>
    <recommendedName>
        <fullName evidence="11">Ca2+-binding protein, RTX toxin-related</fullName>
    </recommendedName>
</protein>
<evidence type="ECO:0000256" key="5">
    <source>
        <dbReference type="ARBA" id="ARBA00022737"/>
    </source>
</evidence>
<comment type="subcellular location">
    <subcellularLocation>
        <location evidence="1">Membrane</location>
    </subcellularLocation>
    <subcellularLocation>
        <location evidence="2">Secreted</location>
    </subcellularLocation>
</comment>
<dbReference type="InterPro" id="IPR018511">
    <property type="entry name" value="Hemolysin-typ_Ca-bd_CS"/>
</dbReference>
<proteinExistence type="predicted"/>
<evidence type="ECO:0000256" key="8">
    <source>
        <dbReference type="SAM" id="MobiDB-lite"/>
    </source>
</evidence>
<dbReference type="Proteomes" id="UP000818323">
    <property type="component" value="Unassembled WGS sequence"/>
</dbReference>
<evidence type="ECO:0000313" key="10">
    <source>
        <dbReference type="Proteomes" id="UP000818323"/>
    </source>
</evidence>
<organism evidence="9 10">
    <name type="scientific">Microvirga arsenatis</name>
    <dbReference type="NCBI Taxonomy" id="2692265"/>
    <lineage>
        <taxon>Bacteria</taxon>
        <taxon>Pseudomonadati</taxon>
        <taxon>Pseudomonadota</taxon>
        <taxon>Alphaproteobacteria</taxon>
        <taxon>Hyphomicrobiales</taxon>
        <taxon>Methylobacteriaceae</taxon>
        <taxon>Microvirga</taxon>
    </lineage>
</organism>
<evidence type="ECO:0000256" key="6">
    <source>
        <dbReference type="ARBA" id="ARBA00023026"/>
    </source>
</evidence>
<sequence>MTFKFWNTESEVVTGSGLDRETVASLPNGGYVVAWRNNEKIYFQIYDGAGRKAFETPKLLVEDTRLHNIADIEVNPVDGTFAIAWNSSVRGDASSFSFSTRVFDIKGNPITPANPPLVSNISIDNGDAPAMARNGNDGYVTVFQSGASSVKLVVQNNRGEAVQGGVYDVVPNLAGVDNVDVAELGGGKFLVSYAASGTVYTKLITLGQQVPENGTPIGNGGSDAEVVALKNAQGELTGAYCVTFRNGGTVQTHVYNASGVYQNTYTIDTQVLALDDAFQTVALTGGRIAVLYNSAVGSPTSPTDNGDIFLKIIDPSLPPSNPGSIVTYPTAINARAAVDGFGPQYTPTLTEMKDGRLALAWHDPSMGGGVGAAISTVIFDPRTAPVTVEGSVYGQTMDLGHDDYYVGTELGGDILRGRIGNDTLLGGDGNDHLNGGVGADSLIGGNGQDTASYWDSDVGVGVYLWDPSKNTGDAKGDTYTTIEVIAGSEDKDTGDTIEGAIGNDIFYGGQGNDLLKGFGGNDTLQGAEGADTLYGGAGNDYFDGGWDSGVFGSERDRVTYEYSTAGVGVVANLDDVTKNTGEAAGDSYIGIDDLAGTQWDDILVGLHGDRLRATQHNQLYGREGNDTLVGGWGNDTLDGGEGFNFASYITAEVGVKAYLDDRQSNTGEARGDVYVARGDEATIRGLIGSNHDDTLHGSNEDGDTGHNELRGGGGNDELSGLNGDDTLDGGAGGDKLLGGNGYDLASYATSTTGVAVDLRTGGAGDAAGDTFDSIEGLIGSATGGDVLTGNDSGNVLSGLGGNDLLVGGKGADALWGGAGIDTISYAGAAGAVTVNLATGKGGGSDAEGDTYSSIENAVGSNFNDTFYGNDAANTFQGGLGDDTYHVGAGDAVVEAAGGGNDKVVTNASFTLGAEVEVLEGTGSGALVLTGNGLNNTIVGNAAGNWIDGGVGADTMMGGAGDDTYVIDNAGDRIFDDVGANTVVLTVNYDLSLLPASVTRVTVAEGLPLNLTGTNGANVLMGNAAVNTLRGLGGNDTIYGKAGNDKLYGGTGRDTFIFDTRPNKSTNVDKIYDFKARDDSFWLDNAVFTKLGRAGSEARPVKFKSDMFVTGTRAQDREDRIVYDKKTGNLYYDADGTGRTAQVKIATLVNKTTLKFDDFFVI</sequence>
<evidence type="ECO:0000256" key="1">
    <source>
        <dbReference type="ARBA" id="ARBA00004370"/>
    </source>
</evidence>
<dbReference type="PROSITE" id="PS00330">
    <property type="entry name" value="HEMOLYSIN_CALCIUM"/>
    <property type="match status" value="8"/>
</dbReference>
<name>A0ABW9YVB2_9HYPH</name>
<dbReference type="Pfam" id="PF00353">
    <property type="entry name" value="HemolysinCabind"/>
    <property type="match status" value="9"/>
</dbReference>